<dbReference type="AlphaFoldDB" id="A0A9Q8URW0"/>
<evidence type="ECO:0000256" key="7">
    <source>
        <dbReference type="ARBA" id="ARBA00022801"/>
    </source>
</evidence>
<evidence type="ECO:0000256" key="5">
    <source>
        <dbReference type="ARBA" id="ARBA00022723"/>
    </source>
</evidence>
<dbReference type="FunFam" id="3.40.630.10:FF:000084">
    <property type="entry name" value="Carboxypeptidase B2"/>
    <property type="match status" value="1"/>
</dbReference>
<name>A0A9Q8URW0_PASFU</name>
<dbReference type="OrthoDB" id="3626597at2759"/>
<dbReference type="Gene3D" id="3.40.630.10">
    <property type="entry name" value="Zn peptidases"/>
    <property type="match status" value="1"/>
</dbReference>
<evidence type="ECO:0000256" key="11">
    <source>
        <dbReference type="PROSITE-ProRule" id="PRU01379"/>
    </source>
</evidence>
<dbReference type="RefSeq" id="XP_047764492.1">
    <property type="nucleotide sequence ID" value="XM_047909830.1"/>
</dbReference>
<dbReference type="CDD" id="cd03860">
    <property type="entry name" value="M14_CP_A-B_like"/>
    <property type="match status" value="1"/>
</dbReference>
<dbReference type="PANTHER" id="PTHR11705">
    <property type="entry name" value="PROTEASE FAMILY M14 CARBOXYPEPTIDASE A,B"/>
    <property type="match status" value="1"/>
</dbReference>
<reference evidence="14" key="2">
    <citation type="journal article" date="2022" name="Microb. Genom.">
        <title>A chromosome-scale genome assembly of the tomato pathogen Cladosporium fulvum reveals a compartmentalized genome architecture and the presence of a dispensable chromosome.</title>
        <authorList>
            <person name="Zaccaron A.Z."/>
            <person name="Chen L.H."/>
            <person name="Samaras A."/>
            <person name="Stergiopoulos I."/>
        </authorList>
    </citation>
    <scope>NUCLEOTIDE SEQUENCE</scope>
    <source>
        <strain evidence="14">Race5_Kim</strain>
    </source>
</reference>
<accession>A0A9Q8URW0</accession>
<dbReference type="GO" id="GO:0006508">
    <property type="term" value="P:proteolysis"/>
    <property type="evidence" value="ECO:0007669"/>
    <property type="project" value="UniProtKB-KW"/>
</dbReference>
<evidence type="ECO:0000256" key="2">
    <source>
        <dbReference type="ARBA" id="ARBA00005988"/>
    </source>
</evidence>
<keyword evidence="7" id="KW-0378">Hydrolase</keyword>
<evidence type="ECO:0000256" key="3">
    <source>
        <dbReference type="ARBA" id="ARBA00022645"/>
    </source>
</evidence>
<protein>
    <submittedName>
        <fullName evidence="14">Metallocarboxypeptidase A</fullName>
    </submittedName>
</protein>
<keyword evidence="15" id="KW-1185">Reference proteome</keyword>
<organism evidence="14 15">
    <name type="scientific">Passalora fulva</name>
    <name type="common">Tomato leaf mold</name>
    <name type="synonym">Cladosporium fulvum</name>
    <dbReference type="NCBI Taxonomy" id="5499"/>
    <lineage>
        <taxon>Eukaryota</taxon>
        <taxon>Fungi</taxon>
        <taxon>Dikarya</taxon>
        <taxon>Ascomycota</taxon>
        <taxon>Pezizomycotina</taxon>
        <taxon>Dothideomycetes</taxon>
        <taxon>Dothideomycetidae</taxon>
        <taxon>Mycosphaerellales</taxon>
        <taxon>Mycosphaerellaceae</taxon>
        <taxon>Fulvia</taxon>
    </lineage>
</organism>
<evidence type="ECO:0000259" key="13">
    <source>
        <dbReference type="PROSITE" id="PS52035"/>
    </source>
</evidence>
<evidence type="ECO:0000256" key="1">
    <source>
        <dbReference type="ARBA" id="ARBA00001947"/>
    </source>
</evidence>
<dbReference type="PANTHER" id="PTHR11705:SF143">
    <property type="entry name" value="SLL0236 PROTEIN"/>
    <property type="match status" value="1"/>
</dbReference>
<feature type="signal peptide" evidence="12">
    <location>
        <begin position="1"/>
        <end position="15"/>
    </location>
</feature>
<evidence type="ECO:0000256" key="10">
    <source>
        <dbReference type="ARBA" id="ARBA00023157"/>
    </source>
</evidence>
<dbReference type="GeneID" id="71990560"/>
<keyword evidence="3" id="KW-0121">Carboxypeptidase</keyword>
<proteinExistence type="inferred from homology"/>
<keyword evidence="5" id="KW-0479">Metal-binding</keyword>
<dbReference type="Gene3D" id="3.30.70.340">
    <property type="entry name" value="Metallocarboxypeptidase-like"/>
    <property type="match status" value="1"/>
</dbReference>
<dbReference type="GO" id="GO:0008270">
    <property type="term" value="F:zinc ion binding"/>
    <property type="evidence" value="ECO:0007669"/>
    <property type="project" value="InterPro"/>
</dbReference>
<evidence type="ECO:0000256" key="4">
    <source>
        <dbReference type="ARBA" id="ARBA00022670"/>
    </source>
</evidence>
<evidence type="ECO:0000256" key="8">
    <source>
        <dbReference type="ARBA" id="ARBA00022833"/>
    </source>
</evidence>
<dbReference type="PRINTS" id="PR00765">
    <property type="entry name" value="CRBOXYPTASEA"/>
</dbReference>
<dbReference type="InterPro" id="IPR036990">
    <property type="entry name" value="M14A-like_propep"/>
</dbReference>
<keyword evidence="10" id="KW-1015">Disulfide bond</keyword>
<keyword evidence="8" id="KW-0862">Zinc</keyword>
<dbReference type="Pfam" id="PF00246">
    <property type="entry name" value="Peptidase_M14"/>
    <property type="match status" value="1"/>
</dbReference>
<dbReference type="Proteomes" id="UP000756132">
    <property type="component" value="Chromosome 7"/>
</dbReference>
<dbReference type="KEGG" id="ffu:CLAFUR5_10682"/>
<dbReference type="PROSITE" id="PS52035">
    <property type="entry name" value="PEPTIDASE_M14"/>
    <property type="match status" value="1"/>
</dbReference>
<feature type="active site" description="Proton donor/acceptor" evidence="11">
    <location>
        <position position="414"/>
    </location>
</feature>
<reference evidence="14" key="1">
    <citation type="submission" date="2021-12" db="EMBL/GenBank/DDBJ databases">
        <authorList>
            <person name="Zaccaron A."/>
            <person name="Stergiopoulos I."/>
        </authorList>
    </citation>
    <scope>NUCLEOTIDE SEQUENCE</scope>
    <source>
        <strain evidence="14">Race5_Kim</strain>
    </source>
</reference>
<dbReference type="GO" id="GO:0004181">
    <property type="term" value="F:metallocarboxypeptidase activity"/>
    <property type="evidence" value="ECO:0007669"/>
    <property type="project" value="InterPro"/>
</dbReference>
<evidence type="ECO:0000256" key="9">
    <source>
        <dbReference type="ARBA" id="ARBA00023049"/>
    </source>
</evidence>
<comment type="similarity">
    <text evidence="2 11">Belongs to the peptidase M14 family.</text>
</comment>
<keyword evidence="4" id="KW-0645">Protease</keyword>
<evidence type="ECO:0000256" key="12">
    <source>
        <dbReference type="SAM" id="SignalP"/>
    </source>
</evidence>
<evidence type="ECO:0000313" key="15">
    <source>
        <dbReference type="Proteomes" id="UP000756132"/>
    </source>
</evidence>
<dbReference type="SUPFAM" id="SSF53187">
    <property type="entry name" value="Zn-dependent exopeptidases"/>
    <property type="match status" value="1"/>
</dbReference>
<feature type="domain" description="Peptidase M14" evidence="13">
    <location>
        <begin position="123"/>
        <end position="448"/>
    </location>
</feature>
<feature type="chain" id="PRO_5040185811" evidence="12">
    <location>
        <begin position="16"/>
        <end position="448"/>
    </location>
</feature>
<dbReference type="SMART" id="SM00631">
    <property type="entry name" value="Zn_pept"/>
    <property type="match status" value="1"/>
</dbReference>
<keyword evidence="6 12" id="KW-0732">Signal</keyword>
<evidence type="ECO:0000313" key="14">
    <source>
        <dbReference type="EMBL" id="UJO20126.1"/>
    </source>
</evidence>
<keyword evidence="9" id="KW-0482">Metalloprotease</keyword>
<dbReference type="EMBL" id="CP090169">
    <property type="protein sequence ID" value="UJO20126.1"/>
    <property type="molecule type" value="Genomic_DNA"/>
</dbReference>
<gene>
    <name evidence="14" type="ORF">CLAFUR5_10682</name>
</gene>
<evidence type="ECO:0000256" key="6">
    <source>
        <dbReference type="ARBA" id="ARBA00022729"/>
    </source>
</evidence>
<dbReference type="SUPFAM" id="SSF54897">
    <property type="entry name" value="Protease propeptides/inhibitors"/>
    <property type="match status" value="1"/>
</dbReference>
<dbReference type="InterPro" id="IPR000834">
    <property type="entry name" value="Peptidase_M14"/>
</dbReference>
<comment type="cofactor">
    <cofactor evidence="1">
        <name>Zn(2+)</name>
        <dbReference type="ChEBI" id="CHEBI:29105"/>
    </cofactor>
</comment>
<sequence length="448" mass="49720">MLTLNILSLLPLALASVVPRDVANYDGYKVLRVSTNGDAAAVMETLSALNYDQWSARIGEYVDISVSDEDYEKFQTLGLTSSIMHEDLGADIAAETTDSSEYQATVLQRRQNGALPAVPWFNSYHSYSEHVQYWNDLRAAFPSNSERFVAGRSFEGREILGLKLFGANTGASKKAVIWHGTVHAREWIPTMTVEYLAYNIINGYKNNNAKYRALLDEFDFYILPAVNPDGFAYSQTNDRLWRKQRKPVRLSNGRTCFGTDMNCNWPYQWTGDPNGASTNPCALTYKGQAAGDTPEIQALTSHMQSVSRSQNLTQYIDFHSYGNYILSPYGYTSAVPANSNQQVSLEQKAAAAIRGEHYESLWFSRARMLTKCLLAVWGTQYTVGPSGATLYPTTGSSNDYAHDRAGAEYSYCMELRDKGQFGFVLPANQISPTGQEVLAGVLVLLDGA</sequence>